<dbReference type="Pfam" id="PF10946">
    <property type="entry name" value="DUF2625"/>
    <property type="match status" value="1"/>
</dbReference>
<gene>
    <name evidence="1" type="ORF">GCM10010170_058440</name>
</gene>
<evidence type="ECO:0000313" key="2">
    <source>
        <dbReference type="Proteomes" id="UP001501444"/>
    </source>
</evidence>
<keyword evidence="2" id="KW-1185">Reference proteome</keyword>
<name>A0ABN3GVX9_9ACTN</name>
<dbReference type="EMBL" id="BAAARV010000054">
    <property type="protein sequence ID" value="GAA2362368.1"/>
    <property type="molecule type" value="Genomic_DNA"/>
</dbReference>
<proteinExistence type="predicted"/>
<reference evidence="1 2" key="1">
    <citation type="journal article" date="2019" name="Int. J. Syst. Evol. Microbiol.">
        <title>The Global Catalogue of Microorganisms (GCM) 10K type strain sequencing project: providing services to taxonomists for standard genome sequencing and annotation.</title>
        <authorList>
            <consortium name="The Broad Institute Genomics Platform"/>
            <consortium name="The Broad Institute Genome Sequencing Center for Infectious Disease"/>
            <person name="Wu L."/>
            <person name="Ma J."/>
        </authorList>
    </citation>
    <scope>NUCLEOTIDE SEQUENCE [LARGE SCALE GENOMIC DNA]</scope>
    <source>
        <strain evidence="1 2">JCM 3272</strain>
    </source>
</reference>
<dbReference type="RefSeq" id="WP_344615753.1">
    <property type="nucleotide sequence ID" value="NZ_BAAARV010000054.1"/>
</dbReference>
<dbReference type="InterPro" id="IPR021239">
    <property type="entry name" value="DUF2625"/>
</dbReference>
<sequence>MRSLLELVDAVDPAWPEVEAAVAAAPYPVVVLAVDPRRADEELRLLQVTTRSWLGAVVHRSGGLMLEHGWLRVFGSGSDEHRLASLSQVNDNVAGGMIVAQDVLGGQFAWMSDSDGTPTIWYLAPDTLRWENCERGYGAWLAAMIGGAMTGFYESLRWPGWVEEVGACRLDQAINVFPPLWTKEGKDPAAVSRRTVPMSEAMSLIGLTQDSQSTP</sequence>
<evidence type="ECO:0000313" key="1">
    <source>
        <dbReference type="EMBL" id="GAA2362368.1"/>
    </source>
</evidence>
<organism evidence="1 2">
    <name type="scientific">Dactylosporangium salmoneum</name>
    <dbReference type="NCBI Taxonomy" id="53361"/>
    <lineage>
        <taxon>Bacteria</taxon>
        <taxon>Bacillati</taxon>
        <taxon>Actinomycetota</taxon>
        <taxon>Actinomycetes</taxon>
        <taxon>Micromonosporales</taxon>
        <taxon>Micromonosporaceae</taxon>
        <taxon>Dactylosporangium</taxon>
    </lineage>
</organism>
<accession>A0ABN3GVX9</accession>
<dbReference type="Proteomes" id="UP001501444">
    <property type="component" value="Unassembled WGS sequence"/>
</dbReference>
<protein>
    <submittedName>
        <fullName evidence="1">DUF2625 domain-containing protein</fullName>
    </submittedName>
</protein>
<comment type="caution">
    <text evidence="1">The sequence shown here is derived from an EMBL/GenBank/DDBJ whole genome shotgun (WGS) entry which is preliminary data.</text>
</comment>